<gene>
    <name evidence="1" type="ORF">NCTC12862_00226</name>
</gene>
<evidence type="ECO:0000313" key="2">
    <source>
        <dbReference type="Proteomes" id="UP000254950"/>
    </source>
</evidence>
<evidence type="ECO:0000313" key="1">
    <source>
        <dbReference type="EMBL" id="SUV44477.1"/>
    </source>
</evidence>
<dbReference type="Proteomes" id="UP000254950">
    <property type="component" value="Unassembled WGS sequence"/>
</dbReference>
<dbReference type="AlphaFoldDB" id="A0A380ZBW8"/>
<dbReference type="EMBL" id="UFTF01000001">
    <property type="protein sequence ID" value="SUV44477.1"/>
    <property type="molecule type" value="Genomic_DNA"/>
</dbReference>
<proteinExistence type="predicted"/>
<reference evidence="1 2" key="1">
    <citation type="submission" date="2018-06" db="EMBL/GenBank/DDBJ databases">
        <authorList>
            <consortium name="Pathogen Informatics"/>
            <person name="Doyle S."/>
        </authorList>
    </citation>
    <scope>NUCLEOTIDE SEQUENCE [LARGE SCALE GENOMIC DNA]</scope>
    <source>
        <strain evidence="1 2">NCTC12862</strain>
    </source>
</reference>
<name>A0A380ZBW8_BARDO</name>
<accession>A0A380ZBW8</accession>
<protein>
    <submittedName>
        <fullName evidence="1">Uncharacterized protein</fullName>
    </submittedName>
</protein>
<dbReference type="STRING" id="33044.GCA_900005695_00565"/>
<organism evidence="1 2">
    <name type="scientific">Bartonella doshiae</name>
    <dbReference type="NCBI Taxonomy" id="33044"/>
    <lineage>
        <taxon>Bacteria</taxon>
        <taxon>Pseudomonadati</taxon>
        <taxon>Pseudomonadota</taxon>
        <taxon>Alphaproteobacteria</taxon>
        <taxon>Hyphomicrobiales</taxon>
        <taxon>Bartonellaceae</taxon>
        <taxon>Bartonella</taxon>
    </lineage>
</organism>
<sequence>MKIVLDQSKHYIDKCVNNIVIDAIDDAVERVNNYTNMKSEALNCRIEFKL</sequence>